<name>A0AAN8IQE2_TRICO</name>
<comment type="caution">
    <text evidence="1">The sequence shown here is derived from an EMBL/GenBank/DDBJ whole genome shotgun (WGS) entry which is preliminary data.</text>
</comment>
<accession>A0AAN8IQE2</accession>
<evidence type="ECO:0000313" key="1">
    <source>
        <dbReference type="EMBL" id="KAK5977852.1"/>
    </source>
</evidence>
<protein>
    <submittedName>
        <fullName evidence="1">Uncharacterized protein</fullName>
    </submittedName>
</protein>
<evidence type="ECO:0000313" key="2">
    <source>
        <dbReference type="Proteomes" id="UP001331761"/>
    </source>
</evidence>
<dbReference type="EMBL" id="WIXE01010121">
    <property type="protein sequence ID" value="KAK5977852.1"/>
    <property type="molecule type" value="Genomic_DNA"/>
</dbReference>
<organism evidence="1 2">
    <name type="scientific">Trichostrongylus colubriformis</name>
    <name type="common">Black scour worm</name>
    <dbReference type="NCBI Taxonomy" id="6319"/>
    <lineage>
        <taxon>Eukaryota</taxon>
        <taxon>Metazoa</taxon>
        <taxon>Ecdysozoa</taxon>
        <taxon>Nematoda</taxon>
        <taxon>Chromadorea</taxon>
        <taxon>Rhabditida</taxon>
        <taxon>Rhabditina</taxon>
        <taxon>Rhabditomorpha</taxon>
        <taxon>Strongyloidea</taxon>
        <taxon>Trichostrongylidae</taxon>
        <taxon>Trichostrongylus</taxon>
    </lineage>
</organism>
<dbReference type="Proteomes" id="UP001331761">
    <property type="component" value="Unassembled WGS sequence"/>
</dbReference>
<reference evidence="1 2" key="1">
    <citation type="submission" date="2019-10" db="EMBL/GenBank/DDBJ databases">
        <title>Assembly and Annotation for the nematode Trichostrongylus colubriformis.</title>
        <authorList>
            <person name="Martin J."/>
        </authorList>
    </citation>
    <scope>NUCLEOTIDE SEQUENCE [LARGE SCALE GENOMIC DNA]</scope>
    <source>
        <strain evidence="1">G859</strain>
        <tissue evidence="1">Whole worm</tissue>
    </source>
</reference>
<keyword evidence="2" id="KW-1185">Reference proteome</keyword>
<gene>
    <name evidence="1" type="ORF">GCK32_009911</name>
</gene>
<proteinExistence type="predicted"/>
<sequence length="123" mass="14184">MIPAQLASIKCTLFQWERRVLQLENEVRERNILIHSQQSIINDLKRSLRENPELLHSGGSSDSFHIRDNSPSSQFSILSYILSDVNSQLANVYAIARVLDLSSQELDYLEKSLESKQNKQHFN</sequence>
<dbReference type="AlphaFoldDB" id="A0AAN8IQE2"/>